<feature type="compositionally biased region" description="Low complexity" evidence="1">
    <location>
        <begin position="243"/>
        <end position="272"/>
    </location>
</feature>
<gene>
    <name evidence="2" type="ORF">DBRI00130_LOCUS7858</name>
</gene>
<sequence>MIHWIAFFVSGICSRLYYIISSLDRYKLHASIEKSYSKNKHMLSTMKVLSSAFFVLFLQVSVEAFTFVSNSALSRSVTTTTGGPSSRTVQRKHHLGDDVDHDFLPEEEAGSKRNSIHESNPINVVLALGLALTLAHAPFQPSPAFAADQNVGGSGAYSTLVLSAIDSIKDADIVDFSMPSYESAARAEVNSNLKGDKYLLGEASKNYESSSSSSSSSSTSSSSSSPETAAASVVDEKADKAAAKAAQKAAQKAARAQQQAAVEEAAKAAAAQ</sequence>
<feature type="region of interest" description="Disordered" evidence="1">
    <location>
        <begin position="206"/>
        <end position="272"/>
    </location>
</feature>
<name>A0A7S4QWC8_9STRA</name>
<proteinExistence type="predicted"/>
<evidence type="ECO:0000256" key="1">
    <source>
        <dbReference type="SAM" id="MobiDB-lite"/>
    </source>
</evidence>
<protein>
    <submittedName>
        <fullName evidence="2">Uncharacterized protein</fullName>
    </submittedName>
</protein>
<reference evidence="2" key="1">
    <citation type="submission" date="2021-01" db="EMBL/GenBank/DDBJ databases">
        <authorList>
            <person name="Corre E."/>
            <person name="Pelletier E."/>
            <person name="Niang G."/>
            <person name="Scheremetjew M."/>
            <person name="Finn R."/>
            <person name="Kale V."/>
            <person name="Holt S."/>
            <person name="Cochrane G."/>
            <person name="Meng A."/>
            <person name="Brown T."/>
            <person name="Cohen L."/>
        </authorList>
    </citation>
    <scope>NUCLEOTIDE SEQUENCE</scope>
    <source>
        <strain evidence="2">GSO104</strain>
    </source>
</reference>
<dbReference type="EMBL" id="HBNS01009750">
    <property type="protein sequence ID" value="CAE4593755.1"/>
    <property type="molecule type" value="Transcribed_RNA"/>
</dbReference>
<feature type="compositionally biased region" description="Low complexity" evidence="1">
    <location>
        <begin position="209"/>
        <end position="233"/>
    </location>
</feature>
<evidence type="ECO:0000313" key="2">
    <source>
        <dbReference type="EMBL" id="CAE4593755.1"/>
    </source>
</evidence>
<accession>A0A7S4QWC8</accession>
<dbReference type="AlphaFoldDB" id="A0A7S4QWC8"/>
<organism evidence="2">
    <name type="scientific">Ditylum brightwellii</name>
    <dbReference type="NCBI Taxonomy" id="49249"/>
    <lineage>
        <taxon>Eukaryota</taxon>
        <taxon>Sar</taxon>
        <taxon>Stramenopiles</taxon>
        <taxon>Ochrophyta</taxon>
        <taxon>Bacillariophyta</taxon>
        <taxon>Mediophyceae</taxon>
        <taxon>Lithodesmiophycidae</taxon>
        <taxon>Lithodesmiales</taxon>
        <taxon>Lithodesmiaceae</taxon>
        <taxon>Ditylum</taxon>
    </lineage>
</organism>